<comment type="caution">
    <text evidence="1">The sequence shown here is derived from an EMBL/GenBank/DDBJ whole genome shotgun (WGS) entry which is preliminary data.</text>
</comment>
<protein>
    <submittedName>
        <fullName evidence="1">Uncharacterized protein</fullName>
    </submittedName>
</protein>
<accession>A0ABV0UA34</accession>
<reference evidence="1 2" key="1">
    <citation type="submission" date="2021-06" db="EMBL/GenBank/DDBJ databases">
        <authorList>
            <person name="Palmer J.M."/>
        </authorList>
    </citation>
    <scope>NUCLEOTIDE SEQUENCE [LARGE SCALE GENOMIC DNA]</scope>
    <source>
        <strain evidence="2">if_2019</strain>
        <tissue evidence="1">Muscle</tissue>
    </source>
</reference>
<keyword evidence="2" id="KW-1185">Reference proteome</keyword>
<dbReference type="Proteomes" id="UP001482620">
    <property type="component" value="Unassembled WGS sequence"/>
</dbReference>
<organism evidence="1 2">
    <name type="scientific">Ilyodon furcidens</name>
    <name type="common">goldbreast splitfin</name>
    <dbReference type="NCBI Taxonomy" id="33524"/>
    <lineage>
        <taxon>Eukaryota</taxon>
        <taxon>Metazoa</taxon>
        <taxon>Chordata</taxon>
        <taxon>Craniata</taxon>
        <taxon>Vertebrata</taxon>
        <taxon>Euteleostomi</taxon>
        <taxon>Actinopterygii</taxon>
        <taxon>Neopterygii</taxon>
        <taxon>Teleostei</taxon>
        <taxon>Neoteleostei</taxon>
        <taxon>Acanthomorphata</taxon>
        <taxon>Ovalentaria</taxon>
        <taxon>Atherinomorphae</taxon>
        <taxon>Cyprinodontiformes</taxon>
        <taxon>Goodeidae</taxon>
        <taxon>Ilyodon</taxon>
    </lineage>
</organism>
<gene>
    <name evidence="1" type="ORF">ILYODFUR_031753</name>
</gene>
<sequence>MLLTSPLEKSASQHRLLEEKCDFSVFDLLIAGKSRLRKKCLIPIPSLLMGATLNKIPRALLAFELMATHKVCCECNLFNVHSCLTSLYGLELQTSGHRYGPTGRRKNTWNGFRAALSGLSISLLKVCFEFRCVTLPMSTCFSQLEKRKD</sequence>
<dbReference type="EMBL" id="JAHRIQ010062916">
    <property type="protein sequence ID" value="MEQ2242044.1"/>
    <property type="molecule type" value="Genomic_DNA"/>
</dbReference>
<name>A0ABV0UA34_9TELE</name>
<proteinExistence type="predicted"/>
<evidence type="ECO:0000313" key="1">
    <source>
        <dbReference type="EMBL" id="MEQ2242044.1"/>
    </source>
</evidence>
<evidence type="ECO:0000313" key="2">
    <source>
        <dbReference type="Proteomes" id="UP001482620"/>
    </source>
</evidence>